<dbReference type="EC" id="1.1.1.47" evidence="3"/>
<comment type="similarity">
    <text evidence="1">Belongs to the short-chain dehydrogenases/reductases (SDR) family.</text>
</comment>
<dbReference type="GO" id="GO:0047936">
    <property type="term" value="F:glucose 1-dehydrogenase [NAD(P)+] activity"/>
    <property type="evidence" value="ECO:0007669"/>
    <property type="project" value="UniProtKB-EC"/>
</dbReference>
<evidence type="ECO:0000313" key="4">
    <source>
        <dbReference type="Proteomes" id="UP000831684"/>
    </source>
</evidence>
<organism evidence="3 4">
    <name type="scientific">Ancylobacter polymorphus</name>
    <dbReference type="NCBI Taxonomy" id="223390"/>
    <lineage>
        <taxon>Bacteria</taxon>
        <taxon>Pseudomonadati</taxon>
        <taxon>Pseudomonadota</taxon>
        <taxon>Alphaproteobacteria</taxon>
        <taxon>Hyphomicrobiales</taxon>
        <taxon>Xanthobacteraceae</taxon>
        <taxon>Ancylobacter</taxon>
    </lineage>
</organism>
<geneLocation type="plasmid" evidence="3 4">
    <name>pA</name>
</geneLocation>
<sequence length="266" mass="28078">MRLAGKVAIITGAAGGQGVAEARAFAEEGAAVVLTDLRADAGEELAASIRAAGGRAQYFQHDVVDEGQWRHVVDETRKLFGGVHVLVNNAGTISRLSIEKTDIASWDRTMAVNLTGPMLGMKVAAPAMRDSGGGSIVNVSSTAGLMPHHDAAYTASKWGLRGLSKTAAIEFVEWNIRVNSIHPAQIAETGFVREGLPGHAESACQIIPMQRLGTPQECADLVLFLASDQSSYITGAEIAIDGGFSSGATQWVRTRLRRDIAAQNKG</sequence>
<dbReference type="SUPFAM" id="SSF51735">
    <property type="entry name" value="NAD(P)-binding Rossmann-fold domains"/>
    <property type="match status" value="1"/>
</dbReference>
<dbReference type="FunFam" id="3.40.50.720:FF:000084">
    <property type="entry name" value="Short-chain dehydrogenase reductase"/>
    <property type="match status" value="1"/>
</dbReference>
<dbReference type="PRINTS" id="PR00081">
    <property type="entry name" value="GDHRDH"/>
</dbReference>
<dbReference type="NCBIfam" id="NF005559">
    <property type="entry name" value="PRK07231.1"/>
    <property type="match status" value="1"/>
</dbReference>
<dbReference type="Proteomes" id="UP000831684">
    <property type="component" value="Plasmid pA"/>
</dbReference>
<keyword evidence="3" id="KW-0614">Plasmid</keyword>
<dbReference type="PRINTS" id="PR00080">
    <property type="entry name" value="SDRFAMILY"/>
</dbReference>
<accession>A0A9E7ABN1</accession>
<evidence type="ECO:0000256" key="1">
    <source>
        <dbReference type="ARBA" id="ARBA00006484"/>
    </source>
</evidence>
<protein>
    <submittedName>
        <fullName evidence="3">Glucose 1-dehydrogenase</fullName>
        <ecNumber evidence="3">1.1.1.47</ecNumber>
    </submittedName>
</protein>
<proteinExistence type="inferred from homology"/>
<dbReference type="Gene3D" id="3.40.50.720">
    <property type="entry name" value="NAD(P)-binding Rossmann-like Domain"/>
    <property type="match status" value="1"/>
</dbReference>
<dbReference type="InterPro" id="IPR036291">
    <property type="entry name" value="NAD(P)-bd_dom_sf"/>
</dbReference>
<keyword evidence="2 3" id="KW-0560">Oxidoreductase</keyword>
<dbReference type="EMBL" id="CP083240">
    <property type="protein sequence ID" value="UOK73308.1"/>
    <property type="molecule type" value="Genomic_DNA"/>
</dbReference>
<dbReference type="PROSITE" id="PS00061">
    <property type="entry name" value="ADH_SHORT"/>
    <property type="match status" value="1"/>
</dbReference>
<evidence type="ECO:0000313" key="3">
    <source>
        <dbReference type="EMBL" id="UOK73308.1"/>
    </source>
</evidence>
<dbReference type="InterPro" id="IPR002347">
    <property type="entry name" value="SDR_fam"/>
</dbReference>
<name>A0A9E7ABN1_9HYPH</name>
<dbReference type="PANTHER" id="PTHR24321:SF8">
    <property type="entry name" value="ESTRADIOL 17-BETA-DEHYDROGENASE 8-RELATED"/>
    <property type="match status" value="1"/>
</dbReference>
<evidence type="ECO:0000256" key="2">
    <source>
        <dbReference type="ARBA" id="ARBA00023002"/>
    </source>
</evidence>
<dbReference type="AlphaFoldDB" id="A0A9E7ABN1"/>
<gene>
    <name evidence="3" type="ORF">K9D25_21935</name>
</gene>
<dbReference type="KEGG" id="apol:K9D25_21935"/>
<dbReference type="PANTHER" id="PTHR24321">
    <property type="entry name" value="DEHYDROGENASES, SHORT CHAIN"/>
    <property type="match status" value="1"/>
</dbReference>
<dbReference type="Pfam" id="PF13561">
    <property type="entry name" value="adh_short_C2"/>
    <property type="match status" value="1"/>
</dbReference>
<dbReference type="RefSeq" id="WP_244450988.1">
    <property type="nucleotide sequence ID" value="NZ_CP083240.1"/>
</dbReference>
<dbReference type="InterPro" id="IPR020904">
    <property type="entry name" value="Sc_DH/Rdtase_CS"/>
</dbReference>
<reference evidence="3" key="1">
    <citation type="submission" date="2021-09" db="EMBL/GenBank/DDBJ databases">
        <title>Network and meta-omics reveal the key degrader and cooperation patterns in an efficient 1,4-dioxane-degrading microbial community.</title>
        <authorList>
            <person name="Dai C."/>
        </authorList>
    </citation>
    <scope>NUCLEOTIDE SEQUENCE</scope>
    <source>
        <strain evidence="3">ZM13</strain>
        <plasmid evidence="3">pA</plasmid>
    </source>
</reference>